<dbReference type="AlphaFoldDB" id="A0AAE8N5N1"/>
<organism evidence="2 3">
    <name type="scientific">Cephalotrichum gorgonifer</name>
    <dbReference type="NCBI Taxonomy" id="2041049"/>
    <lineage>
        <taxon>Eukaryota</taxon>
        <taxon>Fungi</taxon>
        <taxon>Dikarya</taxon>
        <taxon>Ascomycota</taxon>
        <taxon>Pezizomycotina</taxon>
        <taxon>Sordariomycetes</taxon>
        <taxon>Hypocreomycetidae</taxon>
        <taxon>Microascales</taxon>
        <taxon>Microascaceae</taxon>
        <taxon>Cephalotrichum</taxon>
    </lineage>
</organism>
<sequence length="346" mass="37160">MASCQVATIPLPTTGGADSSAASQRNISDALTEEDQFELEQCRKIVRLRDEILAGKHPRIKLPPHLAAKAAVSAKKLSPPTLLPASQVYGTVDQRPRQANLAVAGAANAAAATPASVSASAGSAVSTPGLKAFTTGRAEIDPVLLEKSDHLIRAEFALQRQKIERALREEAEQKRAVAQVGPPEELDVSDIFAKATALVQATTAPSSTGAVYTANAAAERESSFDTNDYYSSNHETLDSHDSPARLDRADASSVAQGDAPPGTTHIVPVREETASPPSRPVYPRNDANIPRRHSQPTFTTTLSTPFSWRRRQPSGRRDDSVWLRLSEVYAARARGRIFDERGGHTF</sequence>
<proteinExistence type="predicted"/>
<evidence type="ECO:0000313" key="3">
    <source>
        <dbReference type="Proteomes" id="UP001187682"/>
    </source>
</evidence>
<feature type="region of interest" description="Disordered" evidence="1">
    <location>
        <begin position="1"/>
        <end position="29"/>
    </location>
</feature>
<keyword evidence="3" id="KW-1185">Reference proteome</keyword>
<reference evidence="2" key="1">
    <citation type="submission" date="2018-03" db="EMBL/GenBank/DDBJ databases">
        <authorList>
            <person name="Guldener U."/>
        </authorList>
    </citation>
    <scope>NUCLEOTIDE SEQUENCE</scope>
</reference>
<feature type="compositionally biased region" description="Basic and acidic residues" evidence="1">
    <location>
        <begin position="235"/>
        <end position="250"/>
    </location>
</feature>
<accession>A0AAE8N5N1</accession>
<comment type="caution">
    <text evidence="2">The sequence shown here is derived from an EMBL/GenBank/DDBJ whole genome shotgun (WGS) entry which is preliminary data.</text>
</comment>
<evidence type="ECO:0000256" key="1">
    <source>
        <dbReference type="SAM" id="MobiDB-lite"/>
    </source>
</evidence>
<name>A0AAE8N5N1_9PEZI</name>
<feature type="compositionally biased region" description="Polar residues" evidence="1">
    <location>
        <begin position="16"/>
        <end position="29"/>
    </location>
</feature>
<evidence type="ECO:0000313" key="2">
    <source>
        <dbReference type="EMBL" id="SPO05959.1"/>
    </source>
</evidence>
<feature type="region of interest" description="Disordered" evidence="1">
    <location>
        <begin position="226"/>
        <end position="301"/>
    </location>
</feature>
<dbReference type="EMBL" id="ONZQ02000014">
    <property type="protein sequence ID" value="SPO05959.1"/>
    <property type="molecule type" value="Genomic_DNA"/>
</dbReference>
<protein>
    <submittedName>
        <fullName evidence="2">Uncharacterized protein</fullName>
    </submittedName>
</protein>
<gene>
    <name evidence="2" type="ORF">DNG_08648</name>
</gene>
<dbReference type="Proteomes" id="UP001187682">
    <property type="component" value="Unassembled WGS sequence"/>
</dbReference>